<dbReference type="EMBL" id="GBRH01241505">
    <property type="protein sequence ID" value="JAD56390.1"/>
    <property type="molecule type" value="Transcribed_RNA"/>
</dbReference>
<feature type="region of interest" description="Disordered" evidence="1">
    <location>
        <begin position="1"/>
        <end position="22"/>
    </location>
</feature>
<keyword evidence="2" id="KW-0472">Membrane</keyword>
<proteinExistence type="predicted"/>
<reference evidence="3" key="2">
    <citation type="journal article" date="2015" name="Data Brief">
        <title>Shoot transcriptome of the giant reed, Arundo donax.</title>
        <authorList>
            <person name="Barrero R.A."/>
            <person name="Guerrero F.D."/>
            <person name="Moolhuijzen P."/>
            <person name="Goolsby J.A."/>
            <person name="Tidwell J."/>
            <person name="Bellgard S.E."/>
            <person name="Bellgard M.I."/>
        </authorList>
    </citation>
    <scope>NUCLEOTIDE SEQUENCE</scope>
    <source>
        <tissue evidence="3">Shoot tissue taken approximately 20 cm above the soil surface</tissue>
    </source>
</reference>
<organism evidence="3">
    <name type="scientific">Arundo donax</name>
    <name type="common">Giant reed</name>
    <name type="synonym">Donax arundinaceus</name>
    <dbReference type="NCBI Taxonomy" id="35708"/>
    <lineage>
        <taxon>Eukaryota</taxon>
        <taxon>Viridiplantae</taxon>
        <taxon>Streptophyta</taxon>
        <taxon>Embryophyta</taxon>
        <taxon>Tracheophyta</taxon>
        <taxon>Spermatophyta</taxon>
        <taxon>Magnoliopsida</taxon>
        <taxon>Liliopsida</taxon>
        <taxon>Poales</taxon>
        <taxon>Poaceae</taxon>
        <taxon>PACMAD clade</taxon>
        <taxon>Arundinoideae</taxon>
        <taxon>Arundineae</taxon>
        <taxon>Arundo</taxon>
    </lineage>
</organism>
<reference evidence="3" key="1">
    <citation type="submission" date="2014-09" db="EMBL/GenBank/DDBJ databases">
        <authorList>
            <person name="Magalhaes I.L.F."/>
            <person name="Oliveira U."/>
            <person name="Santos F.R."/>
            <person name="Vidigal T.H.D.A."/>
            <person name="Brescovit A.D."/>
            <person name="Santos A.J."/>
        </authorList>
    </citation>
    <scope>NUCLEOTIDE SEQUENCE</scope>
    <source>
        <tissue evidence="3">Shoot tissue taken approximately 20 cm above the soil surface</tissue>
    </source>
</reference>
<keyword evidence="2" id="KW-0812">Transmembrane</keyword>
<evidence type="ECO:0000313" key="3">
    <source>
        <dbReference type="EMBL" id="JAD56390.1"/>
    </source>
</evidence>
<keyword evidence="2" id="KW-1133">Transmembrane helix</keyword>
<name>A0A0A9B5D5_ARUDO</name>
<evidence type="ECO:0000256" key="1">
    <source>
        <dbReference type="SAM" id="MobiDB-lite"/>
    </source>
</evidence>
<dbReference type="AlphaFoldDB" id="A0A0A9B5D5"/>
<accession>A0A0A9B5D5</accession>
<sequence>MQCTSTVQGAKRTEAPAAPPRCARVPPALKPHSIVGLELHGYEGMAFVPPHLWSLLFPLLLAVVTVAGRRGSPSSDWRLCKGL</sequence>
<feature type="transmembrane region" description="Helical" evidence="2">
    <location>
        <begin position="51"/>
        <end position="68"/>
    </location>
</feature>
<evidence type="ECO:0000256" key="2">
    <source>
        <dbReference type="SAM" id="Phobius"/>
    </source>
</evidence>
<protein>
    <submittedName>
        <fullName evidence="3">Uncharacterized protein</fullName>
    </submittedName>
</protein>